<feature type="binding site" evidence="15">
    <location>
        <begin position="160"/>
        <end position="162"/>
    </location>
    <ligand>
        <name>FAD</name>
        <dbReference type="ChEBI" id="CHEBI:57692"/>
    </ligand>
</feature>
<evidence type="ECO:0000259" key="18">
    <source>
        <dbReference type="Pfam" id="PF07992"/>
    </source>
</evidence>
<dbReference type="InterPro" id="IPR036188">
    <property type="entry name" value="FAD/NAD-bd_sf"/>
</dbReference>
<dbReference type="AlphaFoldDB" id="A0A8B9LWK0"/>
<comment type="miscellaneous">
    <text evidence="16">The active site is a redox-active disulfide bond.</text>
</comment>
<keyword evidence="9" id="KW-0966">Cell projection</keyword>
<sequence>MQSWNQLYRALATRGQHLPCKLHGATALSVRTYADKAPIDADVTVVGSGPGGYVAAIKAAQLGFKVTASILLHITKYVTILWITDIASSFQGISLNLEKMMAQKSGAVKALTGGIAHLFKQNKVTHVSGFGMITGKNQVTAKTADGGEQVINTKNILIATGSEVTPFPGIEIDEENVVSSTGALSLKKVPEELIVIGAGVIGVELGSVWQRLGSKVTAVEFLGHVGGMGIDMEVSKNFQRILQKQGMKFKLGTKVMGANKRPDGKIDVAVEAAAGGKNETLTCDVLLVCIGRRPFTQSLGLEAVGIELDNRGRIPINNRFQTKVPSIYAIGDVVAGPMLAHKAEDEGIICVEGMAGGAVHIDYNCVPSVIYTHPEVAWVGKNEEQLKEEGVPYKIGKFPFAANSRAKTNADTDGMVKILSHKETDRMLGAHILGSGAGEMINEAALAMEYGASCEDVARVCHAHPTVSEAFREANLAASFGKAINF</sequence>
<dbReference type="GO" id="GO:0001669">
    <property type="term" value="C:acrosomal vesicle"/>
    <property type="evidence" value="ECO:0007669"/>
    <property type="project" value="UniProtKB-SubCell"/>
</dbReference>
<evidence type="ECO:0000256" key="5">
    <source>
        <dbReference type="ARBA" id="ARBA00022827"/>
    </source>
</evidence>
<feature type="binding site" evidence="15">
    <location>
        <begin position="338"/>
        <end position="341"/>
    </location>
    <ligand>
        <name>FAD</name>
        <dbReference type="ChEBI" id="CHEBI:57692"/>
    </ligand>
</feature>
<dbReference type="Gene3D" id="3.30.390.30">
    <property type="match status" value="1"/>
</dbReference>
<evidence type="ECO:0000259" key="17">
    <source>
        <dbReference type="Pfam" id="PF02852"/>
    </source>
</evidence>
<dbReference type="InterPro" id="IPR016156">
    <property type="entry name" value="FAD/NAD-linked_Rdtase_dimer_sf"/>
</dbReference>
<dbReference type="GO" id="GO:0045252">
    <property type="term" value="C:oxoglutarate dehydrogenase complex"/>
    <property type="evidence" value="ECO:0007669"/>
    <property type="project" value="TreeGrafter"/>
</dbReference>
<dbReference type="SUPFAM" id="SSF55424">
    <property type="entry name" value="FAD/NAD-linked reductases, dimerisation (C-terminal) domain"/>
    <property type="match status" value="1"/>
</dbReference>
<feature type="active site" description="Proton acceptor" evidence="14">
    <location>
        <position position="464"/>
    </location>
</feature>
<evidence type="ECO:0000313" key="19">
    <source>
        <dbReference type="Ensembl" id="ENSAMXP00005057220.1"/>
    </source>
</evidence>
<keyword evidence="7 16" id="KW-0560">Oxidoreductase</keyword>
<feature type="domain" description="Pyridine nucleotide-disulphide oxidoreductase dimerisation" evidence="17">
    <location>
        <begin position="366"/>
        <end position="474"/>
    </location>
</feature>
<dbReference type="PRINTS" id="PR00411">
    <property type="entry name" value="PNDRDTASEI"/>
</dbReference>
<feature type="binding site" evidence="15">
    <location>
        <position position="332"/>
    </location>
    <ligand>
        <name>FAD</name>
        <dbReference type="ChEBI" id="CHEBI:57692"/>
    </ligand>
</feature>
<dbReference type="FunFam" id="3.30.390.30:FF:000001">
    <property type="entry name" value="Dihydrolipoyl dehydrogenase"/>
    <property type="match status" value="1"/>
</dbReference>
<evidence type="ECO:0000256" key="13">
    <source>
        <dbReference type="ARBA" id="ARBA00049187"/>
    </source>
</evidence>
<dbReference type="InterPro" id="IPR023753">
    <property type="entry name" value="FAD/NAD-binding_dom"/>
</dbReference>
<keyword evidence="11 16" id="KW-0676">Redox-active center</keyword>
<feature type="binding site" evidence="15">
    <location>
        <position position="131"/>
    </location>
    <ligand>
        <name>FAD</name>
        <dbReference type="ChEBI" id="CHEBI:57692"/>
    </ligand>
</feature>
<evidence type="ECO:0000313" key="20">
    <source>
        <dbReference type="Proteomes" id="UP000694621"/>
    </source>
</evidence>
<keyword evidence="8 15" id="KW-0520">NAD</keyword>
<dbReference type="Gene3D" id="3.50.50.60">
    <property type="entry name" value="FAD/NAD(P)-binding domain"/>
    <property type="match status" value="3"/>
</dbReference>
<dbReference type="Ensembl" id="ENSAMXT00005061813.1">
    <property type="protein sequence ID" value="ENSAMXP00005057220.1"/>
    <property type="gene ID" value="ENSAMXG00005025285.1"/>
</dbReference>
<evidence type="ECO:0000256" key="1">
    <source>
        <dbReference type="ARBA" id="ARBA00004218"/>
    </source>
</evidence>
<dbReference type="GO" id="GO:0006103">
    <property type="term" value="P:2-oxoglutarate metabolic process"/>
    <property type="evidence" value="ECO:0007669"/>
    <property type="project" value="TreeGrafter"/>
</dbReference>
<comment type="catalytic activity">
    <reaction evidence="13 16">
        <text>N(6)-[(R)-dihydrolipoyl]-L-lysyl-[protein] + NAD(+) = N(6)-[(R)-lipoyl]-L-lysyl-[protein] + NADH + H(+)</text>
        <dbReference type="Rhea" id="RHEA:15045"/>
        <dbReference type="Rhea" id="RHEA-COMP:10474"/>
        <dbReference type="Rhea" id="RHEA-COMP:10475"/>
        <dbReference type="ChEBI" id="CHEBI:15378"/>
        <dbReference type="ChEBI" id="CHEBI:57540"/>
        <dbReference type="ChEBI" id="CHEBI:57945"/>
        <dbReference type="ChEBI" id="CHEBI:83099"/>
        <dbReference type="ChEBI" id="CHEBI:83100"/>
        <dbReference type="EC" id="1.8.1.4"/>
    </reaction>
</comment>
<accession>A0A8B9LWK0</accession>
<dbReference type="PRINTS" id="PR00368">
    <property type="entry name" value="FADPNR"/>
</dbReference>
<dbReference type="PIRSF" id="PIRSF000350">
    <property type="entry name" value="Mercury_reductase_MerA"/>
    <property type="match status" value="1"/>
</dbReference>
<dbReference type="Pfam" id="PF07992">
    <property type="entry name" value="Pyr_redox_2"/>
    <property type="match status" value="1"/>
</dbReference>
<dbReference type="InterPro" id="IPR006258">
    <property type="entry name" value="Lipoamide_DH"/>
</dbReference>
<comment type="similarity">
    <text evidence="3 16">Belongs to the class-I pyridine nucleotide-disulfide oxidoreductase family.</text>
</comment>
<reference evidence="19" key="1">
    <citation type="submission" date="2025-08" db="UniProtKB">
        <authorList>
            <consortium name="Ensembl"/>
        </authorList>
    </citation>
    <scope>IDENTIFICATION</scope>
</reference>
<evidence type="ECO:0000256" key="8">
    <source>
        <dbReference type="ARBA" id="ARBA00023027"/>
    </source>
</evidence>
<name>A0A8B9LWK0_ASTMX</name>
<evidence type="ECO:0000256" key="14">
    <source>
        <dbReference type="PIRSR" id="PIRSR000350-2"/>
    </source>
</evidence>
<evidence type="ECO:0000256" key="16">
    <source>
        <dbReference type="RuleBase" id="RU003692"/>
    </source>
</evidence>
<organism evidence="19 20">
    <name type="scientific">Astyanax mexicanus</name>
    <name type="common">Blind cave fish</name>
    <name type="synonym">Astyanax fasciatus mexicanus</name>
    <dbReference type="NCBI Taxonomy" id="7994"/>
    <lineage>
        <taxon>Eukaryota</taxon>
        <taxon>Metazoa</taxon>
        <taxon>Chordata</taxon>
        <taxon>Craniata</taxon>
        <taxon>Vertebrata</taxon>
        <taxon>Euteleostomi</taxon>
        <taxon>Actinopterygii</taxon>
        <taxon>Neopterygii</taxon>
        <taxon>Teleostei</taxon>
        <taxon>Ostariophysi</taxon>
        <taxon>Characiformes</taxon>
        <taxon>Characoidei</taxon>
        <taxon>Acestrorhamphidae</taxon>
        <taxon>Acestrorhamphinae</taxon>
        <taxon>Astyanax</taxon>
    </lineage>
</organism>
<keyword evidence="6" id="KW-0282">Flagellum</keyword>
<keyword evidence="10" id="KW-1015">Disulfide bond</keyword>
<evidence type="ECO:0000256" key="9">
    <source>
        <dbReference type="ARBA" id="ARBA00023069"/>
    </source>
</evidence>
<dbReference type="GO" id="GO:0045254">
    <property type="term" value="C:pyruvate dehydrogenase complex"/>
    <property type="evidence" value="ECO:0007669"/>
    <property type="project" value="UniProtKB-ARBA"/>
</dbReference>
<comment type="cofactor">
    <cofactor evidence="15 16">
        <name>FAD</name>
        <dbReference type="ChEBI" id="CHEBI:57692"/>
    </cofactor>
    <text evidence="15 16">Binds 1 FAD per subunit.</text>
</comment>
<evidence type="ECO:0000256" key="15">
    <source>
        <dbReference type="PIRSR" id="PIRSR000350-3"/>
    </source>
</evidence>
<dbReference type="NCBIfam" id="TIGR01350">
    <property type="entry name" value="lipoamide_DH"/>
    <property type="match status" value="1"/>
</dbReference>
<keyword evidence="15" id="KW-0547">Nucleotide-binding</keyword>
<comment type="function">
    <text evidence="12">Lipoamide dehydrogenase is a component of the glycine cleavage system as well as an E3 component of three alpha-ketoacid dehydrogenase complexes (pyruvate-, alpha-ketoglutarate-, and branched-chain amino acid-dehydrogenase complex). The 2-oxoglutarate dehydrogenase complex is mainly active in the mitochondrion. A fraction of the 2-oxoglutarate dehydrogenase complex also localizes in the nucleus and is required for lysine succinylation of histones: associates with KAT2A on chromatin and provides succinyl-CoA to histone succinyltransferase KAT2A. In monomeric form may have additional moonlighting function as serine protease. Involved in the hyperactivation of spermatazoa during capacitation and in the spermatazoal acrosome reaction.</text>
</comment>
<dbReference type="GO" id="GO:0005739">
    <property type="term" value="C:mitochondrion"/>
    <property type="evidence" value="ECO:0007669"/>
    <property type="project" value="TreeGrafter"/>
</dbReference>
<dbReference type="GO" id="GO:0004148">
    <property type="term" value="F:dihydrolipoyl dehydrogenase (NADH) activity"/>
    <property type="evidence" value="ECO:0007669"/>
    <property type="project" value="UniProtKB-EC"/>
</dbReference>
<feature type="binding site" evidence="15">
    <location>
        <position position="220"/>
    </location>
    <ligand>
        <name>NAD(+)</name>
        <dbReference type="ChEBI" id="CHEBI:57540"/>
    </ligand>
</feature>
<evidence type="ECO:0000256" key="12">
    <source>
        <dbReference type="ARBA" id="ARBA00045911"/>
    </source>
</evidence>
<keyword evidence="4 16" id="KW-0285">Flavoprotein</keyword>
<dbReference type="FunFam" id="3.50.50.60:FF:000025">
    <property type="entry name" value="Dihydrolipoyl dehydrogenase"/>
    <property type="match status" value="1"/>
</dbReference>
<evidence type="ECO:0000256" key="2">
    <source>
        <dbReference type="ARBA" id="ARBA00004230"/>
    </source>
</evidence>
<evidence type="ECO:0000256" key="4">
    <source>
        <dbReference type="ARBA" id="ARBA00022630"/>
    </source>
</evidence>
<feature type="domain" description="FAD/NAD(P)-binding" evidence="18">
    <location>
        <begin position="42"/>
        <end position="347"/>
    </location>
</feature>
<dbReference type="SUPFAM" id="SSF51905">
    <property type="entry name" value="FAD/NAD(P)-binding domain"/>
    <property type="match status" value="1"/>
</dbReference>
<dbReference type="InterPro" id="IPR001100">
    <property type="entry name" value="Pyr_nuc-diS_OxRdtase"/>
</dbReference>
<keyword evidence="9" id="KW-0969">Cilium</keyword>
<dbReference type="GO" id="GO:0031514">
    <property type="term" value="C:motile cilium"/>
    <property type="evidence" value="ECO:0007669"/>
    <property type="project" value="UniProtKB-SubCell"/>
</dbReference>
<dbReference type="Pfam" id="PF02852">
    <property type="entry name" value="Pyr_redox_dim"/>
    <property type="match status" value="1"/>
</dbReference>
<dbReference type="Proteomes" id="UP000694621">
    <property type="component" value="Unplaced"/>
</dbReference>
<protein>
    <recommendedName>
        <fullName evidence="16">Dihydrolipoyl dehydrogenase</fullName>
        <ecNumber evidence="16">1.8.1.4</ecNumber>
    </recommendedName>
</protein>
<evidence type="ECO:0000256" key="3">
    <source>
        <dbReference type="ARBA" id="ARBA00007532"/>
    </source>
</evidence>
<dbReference type="PANTHER" id="PTHR22912">
    <property type="entry name" value="DISULFIDE OXIDOREDUCTASE"/>
    <property type="match status" value="1"/>
</dbReference>
<dbReference type="GO" id="GO:0050660">
    <property type="term" value="F:flavin adenine dinucleotide binding"/>
    <property type="evidence" value="ECO:0007669"/>
    <property type="project" value="InterPro"/>
</dbReference>
<dbReference type="InterPro" id="IPR004099">
    <property type="entry name" value="Pyr_nucl-diS_OxRdtase_dimer"/>
</dbReference>
<proteinExistence type="inferred from homology"/>
<dbReference type="GO" id="GO:0045333">
    <property type="term" value="P:cellular respiration"/>
    <property type="evidence" value="ECO:0007669"/>
    <property type="project" value="UniProtKB-ARBA"/>
</dbReference>
<keyword evidence="5 15" id="KW-0274">FAD</keyword>
<dbReference type="PANTHER" id="PTHR22912:SF151">
    <property type="entry name" value="DIHYDROLIPOYL DEHYDROGENASE, MITOCHONDRIAL"/>
    <property type="match status" value="1"/>
</dbReference>
<feature type="binding site" evidence="15">
    <location>
        <position position="291"/>
    </location>
    <ligand>
        <name>NAD(+)</name>
        <dbReference type="ChEBI" id="CHEBI:57540"/>
    </ligand>
</feature>
<gene>
    <name evidence="19" type="primary">dldh</name>
</gene>
<dbReference type="EC" id="1.8.1.4" evidence="16"/>
<feature type="binding site" evidence="15">
    <location>
        <begin position="197"/>
        <end position="204"/>
    </location>
    <ligand>
        <name>NAD(+)</name>
        <dbReference type="ChEBI" id="CHEBI:57540"/>
    </ligand>
</feature>
<evidence type="ECO:0000256" key="10">
    <source>
        <dbReference type="ARBA" id="ARBA00023157"/>
    </source>
</evidence>
<dbReference type="InterPro" id="IPR050151">
    <property type="entry name" value="Class-I_Pyr_Nuc-Dis_Oxidored"/>
</dbReference>
<evidence type="ECO:0000256" key="6">
    <source>
        <dbReference type="ARBA" id="ARBA00022846"/>
    </source>
</evidence>
<comment type="subcellular location">
    <subcellularLocation>
        <location evidence="2">Cell projection</location>
        <location evidence="2">Cilium</location>
        <location evidence="2">Flagellum</location>
    </subcellularLocation>
    <subcellularLocation>
        <location evidence="1">Cytoplasmic vesicle</location>
        <location evidence="1">Secretory vesicle</location>
        <location evidence="1">Acrosome</location>
    </subcellularLocation>
</comment>
<evidence type="ECO:0000256" key="11">
    <source>
        <dbReference type="ARBA" id="ARBA00023284"/>
    </source>
</evidence>
<evidence type="ECO:0000256" key="7">
    <source>
        <dbReference type="ARBA" id="ARBA00023002"/>
    </source>
</evidence>